<keyword evidence="1" id="KW-0812">Transmembrane</keyword>
<dbReference type="HOGENOM" id="CLU_3395383_0_0_12"/>
<geneLocation type="plasmid" evidence="2">
    <name>unnamed</name>
</geneLocation>
<reference evidence="2" key="1">
    <citation type="submission" date="2013-02" db="EMBL/GenBank/DDBJ databases">
        <title>Comparative genomics of Borrelia species.</title>
        <authorList>
            <person name="Schwan T.G."/>
            <person name="Raffel S.J."/>
            <person name="Porcella S.F."/>
        </authorList>
    </citation>
    <scope>NUCLEOTIDE SEQUENCE</scope>
    <source>
        <strain evidence="2">DOU</strain>
        <plasmid evidence="2">unnamed</plasmid>
    </source>
</reference>
<dbReference type="AlphaFoldDB" id="W5SLD0"/>
<feature type="transmembrane region" description="Helical" evidence="1">
    <location>
        <begin position="12"/>
        <end position="29"/>
    </location>
</feature>
<keyword evidence="2" id="KW-0614">Plasmid</keyword>
<proteinExistence type="predicted"/>
<keyword evidence="1" id="KW-0472">Membrane</keyword>
<dbReference type="EMBL" id="CP004317">
    <property type="protein sequence ID" value="AHH07488.1"/>
    <property type="molecule type" value="Genomic_DNA"/>
</dbReference>
<name>W5SLD0_9SPIR</name>
<evidence type="ECO:0000313" key="2">
    <source>
        <dbReference type="EMBL" id="AHH07488.1"/>
    </source>
</evidence>
<accession>W5SLD0</accession>
<sequence length="31" mass="3299">MVGVAKGNIGIALMMLLVLVLLGLIRLACRF</sequence>
<organism evidence="2">
    <name type="scientific">Borrelia crocidurae DOU</name>
    <dbReference type="NCBI Taxonomy" id="1293575"/>
    <lineage>
        <taxon>Bacteria</taxon>
        <taxon>Pseudomonadati</taxon>
        <taxon>Spirochaetota</taxon>
        <taxon>Spirochaetia</taxon>
        <taxon>Spirochaetales</taxon>
        <taxon>Borreliaceae</taxon>
        <taxon>Borrelia</taxon>
    </lineage>
</organism>
<gene>
    <name evidence="2" type="ORF">BCD_1422</name>
</gene>
<evidence type="ECO:0000256" key="1">
    <source>
        <dbReference type="SAM" id="Phobius"/>
    </source>
</evidence>
<keyword evidence="1" id="KW-1133">Transmembrane helix</keyword>
<protein>
    <submittedName>
        <fullName evidence="2">Uncharacterized protein</fullName>
    </submittedName>
</protein>